<sequence length="585" mass="62311">MVNDNTDDIERYGHNRNAMEAHRFWSAGQPTPLPKLGLERLLQELIGRSHEIIDTEKQLHRLLDAVVAVASDLSLPDTLRRITELAADLAEAKYAALGLLGPDGVDLIDFITVGIPTHERLRIGEPPRGKGILGVLIDLPVPLRLDNLADHPASTGFPPNHPPMGSFLGVPLRVRGEVFGNLYLTEKRGGGAFTERDEQLIVALAAAAGIAIENSRLFDVTRRREAWLTAAGDVTKSLLAGAETEETMRLVVERASTVAGGGASFLLLNDSDGGLSVRAAYGENTGDTLGTSYHLSESRLSQARAFLTEGFVTGTGISDCYSGPAVLVPLVVGDSVIGVLSVARGPGDEPYSEADMHMVESFAGQAALAVQFSRQASDRQRLAVLEDRDRIARDLHDLVIQRIFAVGLGLQSISMNIGNQAQAGKLSGLIDDLDTTIHAIRTSIFSLQQPDDEPTSLRSEALGVVSESTGALGFEPVLTFRGPVDTLVPASVYNDLLAVLREALSNAARHARATHVEVRLGVGDGQVTLEVEDNGSGISADAKIGTGTTTMRTRAERHEGTCTLKPRTGGASGTVMAWQVPIDEG</sequence>
<dbReference type="Pfam" id="PF13492">
    <property type="entry name" value="GAF_3"/>
    <property type="match status" value="1"/>
</dbReference>
<dbReference type="Pfam" id="PF07730">
    <property type="entry name" value="HisKA_3"/>
    <property type="match status" value="1"/>
</dbReference>
<dbReference type="InterPro" id="IPR036890">
    <property type="entry name" value="HATPase_C_sf"/>
</dbReference>
<dbReference type="Pfam" id="PF13185">
    <property type="entry name" value="GAF_2"/>
    <property type="match status" value="1"/>
</dbReference>
<dbReference type="SUPFAM" id="SSF55781">
    <property type="entry name" value="GAF domain-like"/>
    <property type="match status" value="2"/>
</dbReference>
<organism evidence="6 7">
    <name type="scientific">Kineosporia mesophila</name>
    <dbReference type="NCBI Taxonomy" id="566012"/>
    <lineage>
        <taxon>Bacteria</taxon>
        <taxon>Bacillati</taxon>
        <taxon>Actinomycetota</taxon>
        <taxon>Actinomycetes</taxon>
        <taxon>Kineosporiales</taxon>
        <taxon>Kineosporiaceae</taxon>
        <taxon>Kineosporia</taxon>
    </lineage>
</organism>
<evidence type="ECO:0000256" key="2">
    <source>
        <dbReference type="ARBA" id="ARBA00022777"/>
    </source>
</evidence>
<dbReference type="InterPro" id="IPR011712">
    <property type="entry name" value="Sig_transdc_His_kin_sub3_dim/P"/>
</dbReference>
<evidence type="ECO:0000259" key="4">
    <source>
        <dbReference type="SMART" id="SM00065"/>
    </source>
</evidence>
<reference evidence="7" key="1">
    <citation type="journal article" date="2019" name="Int. J. Syst. Evol. Microbiol.">
        <title>The Global Catalogue of Microorganisms (GCM) 10K type strain sequencing project: providing services to taxonomists for standard genome sequencing and annotation.</title>
        <authorList>
            <consortium name="The Broad Institute Genomics Platform"/>
            <consortium name="The Broad Institute Genome Sequencing Center for Infectious Disease"/>
            <person name="Wu L."/>
            <person name="Ma J."/>
        </authorList>
    </citation>
    <scope>NUCLEOTIDE SEQUENCE [LARGE SCALE GENOMIC DNA]</scope>
    <source>
        <strain evidence="7">JCM 16902</strain>
    </source>
</reference>
<keyword evidence="7" id="KW-1185">Reference proteome</keyword>
<dbReference type="EMBL" id="BAAAZO010000003">
    <property type="protein sequence ID" value="GAA3605815.1"/>
    <property type="molecule type" value="Genomic_DNA"/>
</dbReference>
<dbReference type="SUPFAM" id="SSF55874">
    <property type="entry name" value="ATPase domain of HSP90 chaperone/DNA topoisomerase II/histidine kinase"/>
    <property type="match status" value="1"/>
</dbReference>
<evidence type="ECO:0000256" key="1">
    <source>
        <dbReference type="ARBA" id="ARBA00022679"/>
    </source>
</evidence>
<proteinExistence type="predicted"/>
<dbReference type="Proteomes" id="UP001501074">
    <property type="component" value="Unassembled WGS sequence"/>
</dbReference>
<comment type="caution">
    <text evidence="6">The sequence shown here is derived from an EMBL/GenBank/DDBJ whole genome shotgun (WGS) entry which is preliminary data.</text>
</comment>
<dbReference type="Gene3D" id="3.30.565.10">
    <property type="entry name" value="Histidine kinase-like ATPase, C-terminal domain"/>
    <property type="match status" value="1"/>
</dbReference>
<feature type="domain" description="GAF" evidence="4">
    <location>
        <begin position="74"/>
        <end position="222"/>
    </location>
</feature>
<dbReference type="CDD" id="cd16917">
    <property type="entry name" value="HATPase_UhpB-NarQ-NarX-like"/>
    <property type="match status" value="1"/>
</dbReference>
<dbReference type="InterPro" id="IPR029016">
    <property type="entry name" value="GAF-like_dom_sf"/>
</dbReference>
<feature type="domain" description="GAF" evidence="4">
    <location>
        <begin position="243"/>
        <end position="380"/>
    </location>
</feature>
<feature type="domain" description="Histidine kinase/HSP90-like ATPase" evidence="5">
    <location>
        <begin position="491"/>
        <end position="584"/>
    </location>
</feature>
<name>A0ABP6ZDH5_9ACTN</name>
<evidence type="ECO:0000313" key="6">
    <source>
        <dbReference type="EMBL" id="GAA3605815.1"/>
    </source>
</evidence>
<protein>
    <submittedName>
        <fullName evidence="6">Two-component system sensor histidine kinase</fullName>
    </submittedName>
</protein>
<dbReference type="PANTHER" id="PTHR24421">
    <property type="entry name" value="NITRATE/NITRITE SENSOR PROTEIN NARX-RELATED"/>
    <property type="match status" value="1"/>
</dbReference>
<dbReference type="GO" id="GO:0016301">
    <property type="term" value="F:kinase activity"/>
    <property type="evidence" value="ECO:0007669"/>
    <property type="project" value="UniProtKB-KW"/>
</dbReference>
<dbReference type="PANTHER" id="PTHR24421:SF56">
    <property type="entry name" value="OXYGEN SENSOR HISTIDINE KINASE RESPONSE REGULATOR DOST"/>
    <property type="match status" value="1"/>
</dbReference>
<dbReference type="SMART" id="SM00387">
    <property type="entry name" value="HATPase_c"/>
    <property type="match status" value="1"/>
</dbReference>
<evidence type="ECO:0000256" key="3">
    <source>
        <dbReference type="ARBA" id="ARBA00023012"/>
    </source>
</evidence>
<dbReference type="InterPro" id="IPR003018">
    <property type="entry name" value="GAF"/>
</dbReference>
<dbReference type="InterPro" id="IPR003594">
    <property type="entry name" value="HATPase_dom"/>
</dbReference>
<keyword evidence="3" id="KW-0902">Two-component regulatory system</keyword>
<dbReference type="Gene3D" id="3.30.450.40">
    <property type="match status" value="2"/>
</dbReference>
<evidence type="ECO:0000313" key="7">
    <source>
        <dbReference type="Proteomes" id="UP001501074"/>
    </source>
</evidence>
<keyword evidence="1" id="KW-0808">Transferase</keyword>
<dbReference type="SMART" id="SM00065">
    <property type="entry name" value="GAF"/>
    <property type="match status" value="2"/>
</dbReference>
<accession>A0ABP6ZDH5</accession>
<dbReference type="Pfam" id="PF02518">
    <property type="entry name" value="HATPase_c"/>
    <property type="match status" value="1"/>
</dbReference>
<evidence type="ECO:0000259" key="5">
    <source>
        <dbReference type="SMART" id="SM00387"/>
    </source>
</evidence>
<dbReference type="Gene3D" id="1.20.5.1930">
    <property type="match status" value="1"/>
</dbReference>
<keyword evidence="2 6" id="KW-0418">Kinase</keyword>
<dbReference type="InterPro" id="IPR050482">
    <property type="entry name" value="Sensor_HK_TwoCompSys"/>
</dbReference>
<gene>
    <name evidence="6" type="ORF">GCM10022223_22050</name>
</gene>